<organism evidence="1 2">
    <name type="scientific">Virgibacillus dokdonensis</name>
    <dbReference type="NCBI Taxonomy" id="302167"/>
    <lineage>
        <taxon>Bacteria</taxon>
        <taxon>Bacillati</taxon>
        <taxon>Bacillota</taxon>
        <taxon>Bacilli</taxon>
        <taxon>Bacillales</taxon>
        <taxon>Bacillaceae</taxon>
        <taxon>Virgibacillus</taxon>
    </lineage>
</organism>
<reference evidence="1 2" key="1">
    <citation type="submission" date="2017-05" db="EMBL/GenBank/DDBJ databases">
        <title>Virgibacillus sp. AK90 isolated from a saltern of Kakinada, India.</title>
        <authorList>
            <person name="Gupta V."/>
            <person name="Sidhu C."/>
            <person name="Korpole S."/>
            <person name="Pinnaka A.K."/>
        </authorList>
    </citation>
    <scope>NUCLEOTIDE SEQUENCE [LARGE SCALE GENOMIC DNA]</scope>
    <source>
        <strain evidence="1 2">AK90</strain>
    </source>
</reference>
<protein>
    <submittedName>
        <fullName evidence="1">Uncharacterized protein</fullName>
    </submittedName>
</protein>
<dbReference type="Proteomes" id="UP000256488">
    <property type="component" value="Unassembled WGS sequence"/>
</dbReference>
<name>A0A3E0WNX8_9BACI</name>
<proteinExistence type="predicted"/>
<evidence type="ECO:0000313" key="2">
    <source>
        <dbReference type="Proteomes" id="UP000256488"/>
    </source>
</evidence>
<dbReference type="RefSeq" id="WP_116278805.1">
    <property type="nucleotide sequence ID" value="NZ_NFZX01000030.1"/>
</dbReference>
<dbReference type="EMBL" id="NFZX01000030">
    <property type="protein sequence ID" value="RFA33851.1"/>
    <property type="molecule type" value="Genomic_DNA"/>
</dbReference>
<dbReference type="AlphaFoldDB" id="A0A3E0WNX8"/>
<evidence type="ECO:0000313" key="1">
    <source>
        <dbReference type="EMBL" id="RFA33851.1"/>
    </source>
</evidence>
<gene>
    <name evidence="1" type="ORF">CAI16_13430</name>
</gene>
<accession>A0A3E0WNX8</accession>
<sequence length="86" mass="9935">MATIANFTFNNHGTSVDFHEQEAFPHWKKYEHDPLTREEFLEEVAPGFISMGASVVTVLHDHEKGFYSYEVQLNNIHELLKNSDVV</sequence>
<comment type="caution">
    <text evidence="1">The sequence shown here is derived from an EMBL/GenBank/DDBJ whole genome shotgun (WGS) entry which is preliminary data.</text>
</comment>